<evidence type="ECO:0000313" key="7">
    <source>
        <dbReference type="EMBL" id="NKE71677.1"/>
    </source>
</evidence>
<evidence type="ECO:0000256" key="2">
    <source>
        <dbReference type="ARBA" id="ARBA00022692"/>
    </source>
</evidence>
<dbReference type="GO" id="GO:0005886">
    <property type="term" value="C:plasma membrane"/>
    <property type="evidence" value="ECO:0007669"/>
    <property type="project" value="TreeGrafter"/>
</dbReference>
<dbReference type="InterPro" id="IPR023271">
    <property type="entry name" value="Aquaporin-like"/>
</dbReference>
<keyword evidence="2 6" id="KW-0812">Transmembrane</keyword>
<dbReference type="GO" id="GO:0015499">
    <property type="term" value="F:formate transmembrane transporter activity"/>
    <property type="evidence" value="ECO:0007669"/>
    <property type="project" value="TreeGrafter"/>
</dbReference>
<keyword evidence="4 6" id="KW-0472">Membrane</keyword>
<keyword evidence="3 6" id="KW-1133">Transmembrane helix</keyword>
<feature type="transmembrane region" description="Helical" evidence="6">
    <location>
        <begin position="201"/>
        <end position="222"/>
    </location>
</feature>
<dbReference type="EMBL" id="VTOW01000002">
    <property type="protein sequence ID" value="NKE71677.1"/>
    <property type="molecule type" value="Genomic_DNA"/>
</dbReference>
<feature type="transmembrane region" description="Helical" evidence="6">
    <location>
        <begin position="77"/>
        <end position="95"/>
    </location>
</feature>
<evidence type="ECO:0000256" key="5">
    <source>
        <dbReference type="SAM" id="MobiDB-lite"/>
    </source>
</evidence>
<dbReference type="PANTHER" id="PTHR30520">
    <property type="entry name" value="FORMATE TRANSPORTER-RELATED"/>
    <property type="match status" value="1"/>
</dbReference>
<feature type="transmembrane region" description="Helical" evidence="6">
    <location>
        <begin position="148"/>
        <end position="172"/>
    </location>
</feature>
<dbReference type="Pfam" id="PF01226">
    <property type="entry name" value="Form_Nir_trans"/>
    <property type="match status" value="1"/>
</dbReference>
<dbReference type="AlphaFoldDB" id="A0A7X6DR11"/>
<dbReference type="Proteomes" id="UP000534783">
    <property type="component" value="Unassembled WGS sequence"/>
</dbReference>
<feature type="region of interest" description="Disordered" evidence="5">
    <location>
        <begin position="1"/>
        <end position="43"/>
    </location>
</feature>
<comment type="caution">
    <text evidence="7">The sequence shown here is derived from an EMBL/GenBank/DDBJ whole genome shotgun (WGS) entry which is preliminary data.</text>
</comment>
<organism evidence="7 8">
    <name type="scientific">Candidatus Manganitrophus noduliformans</name>
    <dbReference type="NCBI Taxonomy" id="2606439"/>
    <lineage>
        <taxon>Bacteria</taxon>
        <taxon>Pseudomonadati</taxon>
        <taxon>Nitrospirota</taxon>
        <taxon>Nitrospiria</taxon>
        <taxon>Candidatus Troglogloeales</taxon>
        <taxon>Candidatus Manganitrophaceae</taxon>
        <taxon>Candidatus Manganitrophus</taxon>
    </lineage>
</organism>
<evidence type="ECO:0000313" key="8">
    <source>
        <dbReference type="Proteomes" id="UP000534783"/>
    </source>
</evidence>
<feature type="transmembrane region" description="Helical" evidence="6">
    <location>
        <begin position="274"/>
        <end position="295"/>
    </location>
</feature>
<sequence length="337" mass="37552">MARHGSRPLPQIQHSERRNALSDEEEQPAPEIRDVDRAASGGPRAGWAIGDRFSWEEIHQRLLASADEEISSSVREMFFSGFTAGFAIALTFVAYAVGRVQFPENRFLAALLYPIGFLYIILGRYQLFTENTLPPVKLVMTRLASLPLLLRLWGVVLIANIAGAALGAYILAHTHVLSPDAIKAGATFAQQGFETGRWWDAFFKAVFAGWLVAGVVWINVAARDTISRLVIVYIVFYMVAVADLFHVITAAADLFFFVFLQAPGPGLISLVHRFWLPVLLGNTVGGVMLFAFSAYAQTEQRRYPEVRILTLRELLFSMKGGRPFKTPRPRPPWKKGS</sequence>
<name>A0A7X6DR11_9BACT</name>
<evidence type="ECO:0000256" key="6">
    <source>
        <dbReference type="SAM" id="Phobius"/>
    </source>
</evidence>
<protein>
    <submittedName>
        <fullName evidence="7">Formate/nitrite transporter family protein</fullName>
    </submittedName>
</protein>
<comment type="subcellular location">
    <subcellularLocation>
        <location evidence="1">Membrane</location>
        <topology evidence="1">Multi-pass membrane protein</topology>
    </subcellularLocation>
</comment>
<evidence type="ECO:0000256" key="4">
    <source>
        <dbReference type="ARBA" id="ARBA00023136"/>
    </source>
</evidence>
<evidence type="ECO:0000256" key="1">
    <source>
        <dbReference type="ARBA" id="ARBA00004141"/>
    </source>
</evidence>
<gene>
    <name evidence="7" type="ORF">MNODULE_13100</name>
</gene>
<evidence type="ECO:0000256" key="3">
    <source>
        <dbReference type="ARBA" id="ARBA00022989"/>
    </source>
</evidence>
<dbReference type="PANTHER" id="PTHR30520:SF2">
    <property type="entry name" value="INNER MEMBRANE PROTEIN YFDC"/>
    <property type="match status" value="1"/>
</dbReference>
<proteinExistence type="predicted"/>
<dbReference type="InterPro" id="IPR000292">
    <property type="entry name" value="For/NO2_transpt"/>
</dbReference>
<feature type="transmembrane region" description="Helical" evidence="6">
    <location>
        <begin position="229"/>
        <end position="262"/>
    </location>
</feature>
<dbReference type="Gene3D" id="1.20.1080.10">
    <property type="entry name" value="Glycerol uptake facilitator protein"/>
    <property type="match status" value="1"/>
</dbReference>
<reference evidence="7 8" key="1">
    <citation type="journal article" date="2020" name="Nature">
        <title>Bacterial chemolithoautotrophy via manganese oxidation.</title>
        <authorList>
            <person name="Yu H."/>
            <person name="Leadbetter J.R."/>
        </authorList>
    </citation>
    <scope>NUCLEOTIDE SEQUENCE [LARGE SCALE GENOMIC DNA]</scope>
    <source>
        <strain evidence="7 8">Mn-1</strain>
    </source>
</reference>
<accession>A0A7X6DR11</accession>
<keyword evidence="8" id="KW-1185">Reference proteome</keyword>
<feature type="transmembrane region" description="Helical" evidence="6">
    <location>
        <begin position="107"/>
        <end position="127"/>
    </location>
</feature>